<evidence type="ECO:0000256" key="1">
    <source>
        <dbReference type="SAM" id="MobiDB-lite"/>
    </source>
</evidence>
<evidence type="ECO:0000313" key="5">
    <source>
        <dbReference type="Proteomes" id="UP000030437"/>
    </source>
</evidence>
<dbReference type="AlphaFoldDB" id="A0A0A3IJ60"/>
<dbReference type="OrthoDB" id="2679563at2"/>
<dbReference type="PROSITE" id="PS51257">
    <property type="entry name" value="PROKAR_LIPOPROTEIN"/>
    <property type="match status" value="1"/>
</dbReference>
<reference evidence="4 5" key="1">
    <citation type="submission" date="2014-02" db="EMBL/GenBank/DDBJ databases">
        <title>Draft genome sequence of Lysinibacillus odysseyi NBRC 100172.</title>
        <authorList>
            <person name="Zhang F."/>
            <person name="Wang G."/>
            <person name="Zhang L."/>
        </authorList>
    </citation>
    <scope>NUCLEOTIDE SEQUENCE [LARGE SCALE GENOMIC DNA]</scope>
    <source>
        <strain evidence="4 5">NBRC 100172</strain>
    </source>
</reference>
<name>A0A0A3IJ60_9BACI</name>
<feature type="region of interest" description="Disordered" evidence="1">
    <location>
        <begin position="138"/>
        <end position="163"/>
    </location>
</feature>
<comment type="caution">
    <text evidence="4">The sequence shown here is derived from an EMBL/GenBank/DDBJ whole genome shotgun (WGS) entry which is preliminary data.</text>
</comment>
<dbReference type="RefSeq" id="WP_036157425.1">
    <property type="nucleotide sequence ID" value="NZ_AVCX01000002.1"/>
</dbReference>
<feature type="compositionally biased region" description="Basic and acidic residues" evidence="1">
    <location>
        <begin position="147"/>
        <end position="163"/>
    </location>
</feature>
<dbReference type="EMBL" id="JPVP01000059">
    <property type="protein sequence ID" value="KGR82848.1"/>
    <property type="molecule type" value="Genomic_DNA"/>
</dbReference>
<proteinExistence type="predicted"/>
<keyword evidence="2" id="KW-0732">Signal</keyword>
<protein>
    <recommendedName>
        <fullName evidence="3">YtkA-like domain-containing protein</fullName>
    </recommendedName>
</protein>
<dbReference type="Pfam" id="PF13115">
    <property type="entry name" value="YtkA"/>
    <property type="match status" value="1"/>
</dbReference>
<dbReference type="InterPro" id="IPR032693">
    <property type="entry name" value="YtkA-like_dom"/>
</dbReference>
<evidence type="ECO:0000313" key="4">
    <source>
        <dbReference type="EMBL" id="KGR82848.1"/>
    </source>
</evidence>
<feature type="chain" id="PRO_5002001938" description="YtkA-like domain-containing protein" evidence="2">
    <location>
        <begin position="22"/>
        <end position="163"/>
    </location>
</feature>
<keyword evidence="5" id="KW-1185">Reference proteome</keyword>
<dbReference type="Proteomes" id="UP000030437">
    <property type="component" value="Unassembled WGS sequence"/>
</dbReference>
<evidence type="ECO:0000256" key="2">
    <source>
        <dbReference type="SAM" id="SignalP"/>
    </source>
</evidence>
<feature type="signal peptide" evidence="2">
    <location>
        <begin position="1"/>
        <end position="21"/>
    </location>
</feature>
<dbReference type="eggNOG" id="ENOG5032Y2F">
    <property type="taxonomic scope" value="Bacteria"/>
</dbReference>
<accession>A0A0A3IJ60</accession>
<dbReference type="STRING" id="1220589.CD32_18605"/>
<evidence type="ECO:0000259" key="3">
    <source>
        <dbReference type="Pfam" id="PF13115"/>
    </source>
</evidence>
<organism evidence="4 5">
    <name type="scientific">Lysinibacillus odysseyi 34hs-1 = NBRC 100172</name>
    <dbReference type="NCBI Taxonomy" id="1220589"/>
    <lineage>
        <taxon>Bacteria</taxon>
        <taxon>Bacillati</taxon>
        <taxon>Bacillota</taxon>
        <taxon>Bacilli</taxon>
        <taxon>Bacillales</taxon>
        <taxon>Bacillaceae</taxon>
        <taxon>Lysinibacillus</taxon>
    </lineage>
</organism>
<feature type="domain" description="YtkA-like" evidence="3">
    <location>
        <begin position="39"/>
        <end position="113"/>
    </location>
</feature>
<gene>
    <name evidence="4" type="ORF">CD32_18605</name>
</gene>
<sequence>MRKLWLAAAATAVLVAGCAEKETVDTIDNGEMPEELVTEVITPGEVAPAEKIALEAKVTQGDKAVNDATVEFEVWESGLREEGEMLEGKLSEDGVYTADYTFEKDGVYYMYAHTTAGAYHVMPKHKFIVGAPDMSKVLEDDSTSSMEHMEHEKDSEEESSEGH</sequence>